<dbReference type="GO" id="GO:0030983">
    <property type="term" value="F:mismatched DNA binding"/>
    <property type="evidence" value="ECO:0007669"/>
    <property type="project" value="UniProtKB-UniRule"/>
</dbReference>
<organism evidence="10">
    <name type="scientific">Kwoniella pini CBS 10737</name>
    <dbReference type="NCBI Taxonomy" id="1296096"/>
    <lineage>
        <taxon>Eukaryota</taxon>
        <taxon>Fungi</taxon>
        <taxon>Dikarya</taxon>
        <taxon>Basidiomycota</taxon>
        <taxon>Agaricomycotina</taxon>
        <taxon>Tremellomycetes</taxon>
        <taxon>Tremellales</taxon>
        <taxon>Cryptococcaceae</taxon>
        <taxon>Kwoniella</taxon>
    </lineage>
</organism>
<feature type="domain" description="DNA mismatch repair proteins mutS family" evidence="9">
    <location>
        <begin position="1090"/>
        <end position="1106"/>
    </location>
</feature>
<keyword evidence="5 6" id="KW-0238">DNA-binding</keyword>
<dbReference type="NCBIfam" id="NF003810">
    <property type="entry name" value="PRK05399.1"/>
    <property type="match status" value="1"/>
</dbReference>
<dbReference type="InterPro" id="IPR007860">
    <property type="entry name" value="DNA_mmatch_repair_MutS_con_dom"/>
</dbReference>
<dbReference type="PROSITE" id="PS00486">
    <property type="entry name" value="DNA_MISMATCH_REPAIR_2"/>
    <property type="match status" value="1"/>
</dbReference>
<evidence type="ECO:0000256" key="1">
    <source>
        <dbReference type="ARBA" id="ARBA00006271"/>
    </source>
</evidence>
<feature type="compositionally biased region" description="Polar residues" evidence="8">
    <location>
        <begin position="280"/>
        <end position="294"/>
    </location>
</feature>
<keyword evidence="3 6" id="KW-0227">DNA damage</keyword>
<gene>
    <name evidence="10" type="ORF">I206_00347</name>
</gene>
<evidence type="ECO:0000313" key="10">
    <source>
        <dbReference type="EMBL" id="OCF53046.1"/>
    </source>
</evidence>
<feature type="region of interest" description="Disordered" evidence="8">
    <location>
        <begin position="144"/>
        <end position="196"/>
    </location>
</feature>
<dbReference type="FunFam" id="3.40.50.300:FF:001752">
    <property type="entry name" value="DNA mismatch repair protein"/>
    <property type="match status" value="1"/>
</dbReference>
<name>A0A1B9IC05_9TREE</name>
<dbReference type="Gene3D" id="3.30.420.110">
    <property type="entry name" value="MutS, connector domain"/>
    <property type="match status" value="1"/>
</dbReference>
<evidence type="ECO:0000256" key="2">
    <source>
        <dbReference type="ARBA" id="ARBA00022741"/>
    </source>
</evidence>
<dbReference type="SUPFAM" id="SSF48334">
    <property type="entry name" value="DNA repair protein MutS, domain III"/>
    <property type="match status" value="1"/>
</dbReference>
<dbReference type="Pfam" id="PF00488">
    <property type="entry name" value="MutS_V"/>
    <property type="match status" value="1"/>
</dbReference>
<proteinExistence type="inferred from homology"/>
<evidence type="ECO:0000259" key="9">
    <source>
        <dbReference type="PROSITE" id="PS00486"/>
    </source>
</evidence>
<feature type="compositionally biased region" description="Pro residues" evidence="8">
    <location>
        <begin position="23"/>
        <end position="33"/>
    </location>
</feature>
<reference evidence="10" key="1">
    <citation type="submission" date="2013-07" db="EMBL/GenBank/DDBJ databases">
        <title>The Genome Sequence of Cryptococcus pinus CBS10737.</title>
        <authorList>
            <consortium name="The Broad Institute Genome Sequencing Platform"/>
            <person name="Cuomo C."/>
            <person name="Litvintseva A."/>
            <person name="Chen Y."/>
            <person name="Heitman J."/>
            <person name="Sun S."/>
            <person name="Springer D."/>
            <person name="Dromer F."/>
            <person name="Young S.K."/>
            <person name="Zeng Q."/>
            <person name="Gargeya S."/>
            <person name="Fitzgerald M."/>
            <person name="Abouelleil A."/>
            <person name="Alvarado L."/>
            <person name="Berlin A.M."/>
            <person name="Chapman S.B."/>
            <person name="Dewar J."/>
            <person name="Goldberg J."/>
            <person name="Griggs A."/>
            <person name="Gujja S."/>
            <person name="Hansen M."/>
            <person name="Howarth C."/>
            <person name="Imamovic A."/>
            <person name="Larimer J."/>
            <person name="McCowan C."/>
            <person name="Murphy C."/>
            <person name="Pearson M."/>
            <person name="Priest M."/>
            <person name="Roberts A."/>
            <person name="Saif S."/>
            <person name="Shea T."/>
            <person name="Sykes S."/>
            <person name="Wortman J."/>
            <person name="Nusbaum C."/>
            <person name="Birren B."/>
        </authorList>
    </citation>
    <scope>NUCLEOTIDE SEQUENCE [LARGE SCALE GENOMIC DNA]</scope>
    <source>
        <strain evidence="10">CBS 10737</strain>
    </source>
</reference>
<dbReference type="Gene3D" id="1.10.1420.10">
    <property type="match status" value="2"/>
</dbReference>
<dbReference type="GO" id="GO:0032301">
    <property type="term" value="C:MutSalpha complex"/>
    <property type="evidence" value="ECO:0007669"/>
    <property type="project" value="TreeGrafter"/>
</dbReference>
<evidence type="ECO:0000256" key="8">
    <source>
        <dbReference type="SAM" id="MobiDB-lite"/>
    </source>
</evidence>
<evidence type="ECO:0000256" key="7">
    <source>
        <dbReference type="RuleBase" id="RU003756"/>
    </source>
</evidence>
<dbReference type="SUPFAM" id="SSF52540">
    <property type="entry name" value="P-loop containing nucleoside triphosphate hydrolases"/>
    <property type="match status" value="1"/>
</dbReference>
<dbReference type="Gene3D" id="3.40.50.300">
    <property type="entry name" value="P-loop containing nucleotide triphosphate hydrolases"/>
    <property type="match status" value="1"/>
</dbReference>
<dbReference type="Gene3D" id="3.40.1170.10">
    <property type="entry name" value="DNA repair protein MutS, domain I"/>
    <property type="match status" value="1"/>
</dbReference>
<dbReference type="Pfam" id="PF05190">
    <property type="entry name" value="MutS_IV"/>
    <property type="match status" value="1"/>
</dbReference>
<comment type="function">
    <text evidence="6 7">Component of the post-replicative DNA mismatch repair system (MMR).</text>
</comment>
<dbReference type="GO" id="GO:0140664">
    <property type="term" value="F:ATP-dependent DNA damage sensor activity"/>
    <property type="evidence" value="ECO:0007669"/>
    <property type="project" value="InterPro"/>
</dbReference>
<dbReference type="InterPro" id="IPR016151">
    <property type="entry name" value="DNA_mismatch_repair_MutS_N"/>
</dbReference>
<dbReference type="SUPFAM" id="SSF55271">
    <property type="entry name" value="DNA repair protein MutS, domain I"/>
    <property type="match status" value="1"/>
</dbReference>
<evidence type="ECO:0000256" key="5">
    <source>
        <dbReference type="ARBA" id="ARBA00023125"/>
    </source>
</evidence>
<dbReference type="PIRSF" id="PIRSF037677">
    <property type="entry name" value="DNA_mis_repair_Msh6"/>
    <property type="match status" value="1"/>
</dbReference>
<dbReference type="PANTHER" id="PTHR11361">
    <property type="entry name" value="DNA MISMATCH REPAIR PROTEIN MUTS FAMILY MEMBER"/>
    <property type="match status" value="1"/>
</dbReference>
<evidence type="ECO:0000256" key="3">
    <source>
        <dbReference type="ARBA" id="ARBA00022763"/>
    </source>
</evidence>
<feature type="compositionally biased region" description="Low complexity" evidence="8">
    <location>
        <begin position="34"/>
        <end position="44"/>
    </location>
</feature>
<accession>A0A1B9IC05</accession>
<dbReference type="Pfam" id="PF05188">
    <property type="entry name" value="MutS_II"/>
    <property type="match status" value="1"/>
</dbReference>
<dbReference type="SMART" id="SM00533">
    <property type="entry name" value="MUTSd"/>
    <property type="match status" value="1"/>
</dbReference>
<feature type="compositionally biased region" description="Polar residues" evidence="8">
    <location>
        <begin position="1"/>
        <end position="18"/>
    </location>
</feature>
<protein>
    <recommendedName>
        <fullName evidence="6">DNA mismatch repair protein</fullName>
    </recommendedName>
</protein>
<dbReference type="FunFam" id="3.30.420.110:FF:000013">
    <property type="entry name" value="DNA mismatch repair protein"/>
    <property type="match status" value="1"/>
</dbReference>
<keyword evidence="4 6" id="KW-0067">ATP-binding</keyword>
<dbReference type="AlphaFoldDB" id="A0A1B9IC05"/>
<dbReference type="GO" id="GO:0005524">
    <property type="term" value="F:ATP binding"/>
    <property type="evidence" value="ECO:0007669"/>
    <property type="project" value="UniProtKB-UniRule"/>
</dbReference>
<dbReference type="EMBL" id="KI894007">
    <property type="protein sequence ID" value="OCF53046.1"/>
    <property type="molecule type" value="Genomic_DNA"/>
</dbReference>
<dbReference type="InterPro" id="IPR045076">
    <property type="entry name" value="MutS"/>
</dbReference>
<dbReference type="InterPro" id="IPR007695">
    <property type="entry name" value="DNA_mismatch_repair_MutS-lik_N"/>
</dbReference>
<dbReference type="PANTHER" id="PTHR11361:SF148">
    <property type="entry name" value="DNA MISMATCH REPAIR PROTEIN MSH6"/>
    <property type="match status" value="1"/>
</dbReference>
<dbReference type="InterPro" id="IPR027417">
    <property type="entry name" value="P-loop_NTPase"/>
</dbReference>
<comment type="similarity">
    <text evidence="1 6 7">Belongs to the DNA mismatch repair MutS family.</text>
</comment>
<dbReference type="InterPro" id="IPR007696">
    <property type="entry name" value="DNA_mismatch_repair_MutS_core"/>
</dbReference>
<dbReference type="InterPro" id="IPR007861">
    <property type="entry name" value="DNA_mismatch_repair_MutS_clamp"/>
</dbReference>
<dbReference type="InterPro" id="IPR000432">
    <property type="entry name" value="DNA_mismatch_repair_MutS_C"/>
</dbReference>
<dbReference type="SMART" id="SM00534">
    <property type="entry name" value="MUTSac"/>
    <property type="match status" value="1"/>
</dbReference>
<feature type="compositionally biased region" description="Acidic residues" evidence="8">
    <location>
        <begin position="110"/>
        <end position="126"/>
    </location>
</feature>
<sequence>MAKTTPSQPKATKQSSLASFFGPPKPGPRPPSTNPASSPATSNSVRKAVPNAPASSPVIRTTQGKDLVGSSPAVGKKQTFIGSEDELTPPPESGPSSAKTNSGGKRVVAEDTDVDMDDEIKEDELAADGSPIKMGRRAKRKVMYVESDSGESDEDVVSKDKTGELASQPTKTKIPSVARKPRKSLKAESDDEFGFDETDEAAMAALAEEYEASVISRSPSAFSASPEPIKKKIAPKKGFVAPRSAPKQPTTSWNAHKFDNDELPEASSSTTRPGPRPLPNSKSGNGTGISAQSNNSETMFLTKAELAKLEAKQQQREAETCFDFLVNPKDRDGHTPDHPDYDKRTLYIPRSRFDDKKKGGFTPFEAQFWEIKQNHYDTVLFFQKGKFYELYEDDAMIGHQEFDLKLTDRVKMKMVGVPEQSLEYWIQKFIGAGHKVGIVEQVETAIGLQMRNKGKKSDEPKIVNRELRHVFTNGTIVNGTYLSSDEANHCVAIKEFVSETDDTSAFGVCILDASTGSFDLSAFEDDICRTRLETMFRQIRPKELVHAKGNLSVHTIRMLRNILPSSTQWSSFKEGQEFCSAQETLNRLGEFFAFTEEEVALGKKAPIPDAIRQHQQNHLAMEALGGLLFYLRSLQLDKDLVSQSNFNVYDPLGEGKSLVLDGQTLAHMEVLVNGEGGSEGTLLDLLQRCTTPFGKRLFRIWLTTPLRDAAAINERLDAVEDLMNQTSNFNREFEQLCKGLPDLERLISRIHAGSEKESKFLDVIASFKKIQKGTDRLIRTAEAFKSPSVAGLLRSLPDLSTHLGHIEGKYEVPDDEKTVTILPIPGADEECDEADEAVAELDAKLNAILAREAKDLNLHGIRFWHSNQGLKEIYYIEVPAGTRVGHNWAKQNATKQYARYYTSQIRPLVEDMKEAKETASIKKNGFYKKLLKEFDQDRTVWIKTVRVIAELDCLVSLARVSNDMDEPKCRPEFIEASSAFIDFEDLRHPSMCLRSDFISNNVQLGYKQPRQVLLTGPNMAGKSTLLRMTAAGVILAQMGCYVPASVARLSPVDRIQTRMGAYDNMFASASTFKVELDECAKILRDAGPKSLVILDELGRGTSTYDGMAIAGAVLHHLATHTLPLGFFATHYGSLTDDFSYHPNIRKMHMQTHVDDNLQQVVFLYKLIPGVAESSHGTHVAQMAGVPMEVVQRAQTVSDEFFKAFNVKLTKKRKSNLSLMGQSDFSFLIKLINSLTNNNDGGIQSKASLGEQLEVVRECIGRYELS</sequence>
<dbReference type="InterPro" id="IPR017261">
    <property type="entry name" value="DNA_mismatch_repair_MutS/MSH"/>
</dbReference>
<dbReference type="STRING" id="1296096.A0A1B9IC05"/>
<feature type="region of interest" description="Disordered" evidence="8">
    <location>
        <begin position="1"/>
        <end position="132"/>
    </location>
</feature>
<feature type="compositionally biased region" description="Polar residues" evidence="8">
    <location>
        <begin position="94"/>
        <end position="103"/>
    </location>
</feature>
<dbReference type="SUPFAM" id="SSF53150">
    <property type="entry name" value="DNA repair protein MutS, domain II"/>
    <property type="match status" value="1"/>
</dbReference>
<reference evidence="10" key="2">
    <citation type="submission" date="2016-07" db="EMBL/GenBank/DDBJ databases">
        <title>Evolution of pathogenesis and genome organization in the Tremellales.</title>
        <authorList>
            <person name="Cuomo C."/>
            <person name="Litvintseva A."/>
            <person name="Heitman J."/>
            <person name="Chen Y."/>
            <person name="Sun S."/>
            <person name="Springer D."/>
            <person name="Dromer F."/>
            <person name="Young S."/>
            <person name="Zeng Q."/>
            <person name="Chapman S."/>
            <person name="Gujja S."/>
            <person name="Saif S."/>
            <person name="Birren B."/>
        </authorList>
    </citation>
    <scope>NUCLEOTIDE SEQUENCE</scope>
    <source>
        <strain evidence="10">CBS 10737</strain>
    </source>
</reference>
<dbReference type="InterPro" id="IPR036187">
    <property type="entry name" value="DNA_mismatch_repair_MutS_sf"/>
</dbReference>
<dbReference type="InterPro" id="IPR036678">
    <property type="entry name" value="MutS_con_dom_sf"/>
</dbReference>
<dbReference type="Pfam" id="PF01624">
    <property type="entry name" value="MutS_I"/>
    <property type="match status" value="1"/>
</dbReference>
<keyword evidence="2 6" id="KW-0547">Nucleotide-binding</keyword>
<dbReference type="Pfam" id="PF05192">
    <property type="entry name" value="MutS_III"/>
    <property type="match status" value="1"/>
</dbReference>
<feature type="region of interest" description="Disordered" evidence="8">
    <location>
        <begin position="213"/>
        <end position="294"/>
    </location>
</feature>
<evidence type="ECO:0000256" key="6">
    <source>
        <dbReference type="PIRNR" id="PIRNR037677"/>
    </source>
</evidence>
<dbReference type="OrthoDB" id="121051at2759"/>
<keyword evidence="6 7" id="KW-0234">DNA repair</keyword>
<evidence type="ECO:0000256" key="4">
    <source>
        <dbReference type="ARBA" id="ARBA00022840"/>
    </source>
</evidence>
<dbReference type="GO" id="GO:0006298">
    <property type="term" value="P:mismatch repair"/>
    <property type="evidence" value="ECO:0007669"/>
    <property type="project" value="InterPro"/>
</dbReference>